<feature type="compositionally biased region" description="Basic and acidic residues" evidence="10">
    <location>
        <begin position="147"/>
        <end position="167"/>
    </location>
</feature>
<dbReference type="Gene3D" id="3.10.450.580">
    <property type="entry name" value="Mediator complex, subunit Med6"/>
    <property type="match status" value="1"/>
</dbReference>
<keyword evidence="12" id="KW-1185">Reference proteome</keyword>
<dbReference type="InterPro" id="IPR016820">
    <property type="entry name" value="Mediator_Med6_met/pln"/>
</dbReference>
<evidence type="ECO:0000256" key="8">
    <source>
        <dbReference type="ARBA" id="ARBA00031259"/>
    </source>
</evidence>
<dbReference type="STRING" id="188477.A0A433U6P4"/>
<name>A0A433U6P4_ELYCH</name>
<evidence type="ECO:0000256" key="4">
    <source>
        <dbReference type="ARBA" id="ARBA00023015"/>
    </source>
</evidence>
<evidence type="ECO:0000256" key="5">
    <source>
        <dbReference type="ARBA" id="ARBA00023159"/>
    </source>
</evidence>
<feature type="region of interest" description="Disordered" evidence="10">
    <location>
        <begin position="147"/>
        <end position="168"/>
    </location>
</feature>
<evidence type="ECO:0000256" key="6">
    <source>
        <dbReference type="ARBA" id="ARBA00023163"/>
    </source>
</evidence>
<evidence type="ECO:0000313" key="12">
    <source>
        <dbReference type="Proteomes" id="UP000271974"/>
    </source>
</evidence>
<feature type="compositionally biased region" description="Basic and acidic residues" evidence="10">
    <location>
        <begin position="203"/>
        <end position="222"/>
    </location>
</feature>
<evidence type="ECO:0000256" key="7">
    <source>
        <dbReference type="ARBA" id="ARBA00023242"/>
    </source>
</evidence>
<keyword evidence="6 9" id="KW-0804">Transcription</keyword>
<proteinExistence type="inferred from homology"/>
<reference evidence="11 12" key="1">
    <citation type="submission" date="2019-01" db="EMBL/GenBank/DDBJ databases">
        <title>A draft genome assembly of the solar-powered sea slug Elysia chlorotica.</title>
        <authorList>
            <person name="Cai H."/>
            <person name="Li Q."/>
            <person name="Fang X."/>
            <person name="Li J."/>
            <person name="Curtis N.E."/>
            <person name="Altenburger A."/>
            <person name="Shibata T."/>
            <person name="Feng M."/>
            <person name="Maeda T."/>
            <person name="Schwartz J.A."/>
            <person name="Shigenobu S."/>
            <person name="Lundholm N."/>
            <person name="Nishiyama T."/>
            <person name="Yang H."/>
            <person name="Hasebe M."/>
            <person name="Li S."/>
            <person name="Pierce S.K."/>
            <person name="Wang J."/>
        </authorList>
    </citation>
    <scope>NUCLEOTIDE SEQUENCE [LARGE SCALE GENOMIC DNA]</scope>
    <source>
        <strain evidence="11">EC2010</strain>
        <tissue evidence="11">Whole organism of an adult</tissue>
    </source>
</reference>
<dbReference type="GO" id="GO:0003712">
    <property type="term" value="F:transcription coregulator activity"/>
    <property type="evidence" value="ECO:0007669"/>
    <property type="project" value="InterPro"/>
</dbReference>
<protein>
    <recommendedName>
        <fullName evidence="3 9">Mediator of RNA polymerase II transcription subunit 6</fullName>
    </recommendedName>
    <alternativeName>
        <fullName evidence="8 9">Mediator complex subunit 6</fullName>
    </alternativeName>
</protein>
<gene>
    <name evidence="11" type="ORF">EGW08_002704</name>
</gene>
<dbReference type="OrthoDB" id="344220at2759"/>
<sequence>MDKTENTLGISWHDSALVPHLNQGNILDYFSERSNPFYDRTCNNETIKMQRLNPDQMMNMTGLEYTLLHAQEPILYVIRKQHRHSPTQATTLADYYIIGGHVYQAPDLCSVVNSRLLNTLSSLQGAFDEARTYARFHPTRGYSWEFKEKEEKEPTSKDKKVKKKEEASSAFQRKRVDLLLGELAKKHPPLFMPPPSQPPVKAPHVEEVKTDIKIEKPSEEKPTSNGSMKPPPEKKQKLR</sequence>
<evidence type="ECO:0000256" key="2">
    <source>
        <dbReference type="ARBA" id="ARBA00007526"/>
    </source>
</evidence>
<keyword evidence="4 9" id="KW-0805">Transcription regulation</keyword>
<dbReference type="GO" id="GO:0006357">
    <property type="term" value="P:regulation of transcription by RNA polymerase II"/>
    <property type="evidence" value="ECO:0007669"/>
    <property type="project" value="InterPro"/>
</dbReference>
<accession>A0A433U6P4</accession>
<comment type="subcellular location">
    <subcellularLocation>
        <location evidence="1 9">Nucleus</location>
    </subcellularLocation>
</comment>
<evidence type="ECO:0000256" key="10">
    <source>
        <dbReference type="SAM" id="MobiDB-lite"/>
    </source>
</evidence>
<evidence type="ECO:0000256" key="9">
    <source>
        <dbReference type="PIRNR" id="PIRNR023869"/>
    </source>
</evidence>
<dbReference type="AlphaFoldDB" id="A0A433U6P4"/>
<dbReference type="InterPro" id="IPR038566">
    <property type="entry name" value="Mediator_Med6_sf"/>
</dbReference>
<dbReference type="Pfam" id="PF04934">
    <property type="entry name" value="Med6"/>
    <property type="match status" value="1"/>
</dbReference>
<comment type="function">
    <text evidence="9">Component of the Mediator complex, a coactivator involved in the regulated transcription of nearly all RNA polymerase II-dependent genes. Mediator functions as a bridge to convey information from gene-specific regulatory proteins to the basal RNA polymerase II transcription machinery. Mediator is recruited to promoters by direct interactions with regulatory proteins and serves as a scaffold for the assembly of a functional preinitiation complex with RNA polymerase II and the general transcription factors.</text>
</comment>
<feature type="compositionally biased region" description="Pro residues" evidence="10">
    <location>
        <begin position="190"/>
        <end position="201"/>
    </location>
</feature>
<comment type="subunit">
    <text evidence="9">Component of the Mediator complex.</text>
</comment>
<dbReference type="PIRSF" id="PIRSF023869">
    <property type="entry name" value="Mediator_MED6_meta/pln"/>
    <property type="match status" value="1"/>
</dbReference>
<feature type="region of interest" description="Disordered" evidence="10">
    <location>
        <begin position="187"/>
        <end position="239"/>
    </location>
</feature>
<organism evidence="11 12">
    <name type="scientific">Elysia chlorotica</name>
    <name type="common">Eastern emerald elysia</name>
    <name type="synonym">Sea slug</name>
    <dbReference type="NCBI Taxonomy" id="188477"/>
    <lineage>
        <taxon>Eukaryota</taxon>
        <taxon>Metazoa</taxon>
        <taxon>Spiralia</taxon>
        <taxon>Lophotrochozoa</taxon>
        <taxon>Mollusca</taxon>
        <taxon>Gastropoda</taxon>
        <taxon>Heterobranchia</taxon>
        <taxon>Euthyneura</taxon>
        <taxon>Panpulmonata</taxon>
        <taxon>Sacoglossa</taxon>
        <taxon>Placobranchoidea</taxon>
        <taxon>Plakobranchidae</taxon>
        <taxon>Elysia</taxon>
    </lineage>
</organism>
<keyword evidence="5 9" id="KW-0010">Activator</keyword>
<evidence type="ECO:0000256" key="1">
    <source>
        <dbReference type="ARBA" id="ARBA00004123"/>
    </source>
</evidence>
<evidence type="ECO:0000313" key="11">
    <source>
        <dbReference type="EMBL" id="RUS89516.1"/>
    </source>
</evidence>
<dbReference type="InterPro" id="IPR007018">
    <property type="entry name" value="Mediator_Med6"/>
</dbReference>
<keyword evidence="7 9" id="KW-0539">Nucleus</keyword>
<dbReference type="PANTHER" id="PTHR13104">
    <property type="entry name" value="MED-6-RELATED"/>
    <property type="match status" value="1"/>
</dbReference>
<dbReference type="Proteomes" id="UP000271974">
    <property type="component" value="Unassembled WGS sequence"/>
</dbReference>
<comment type="caution">
    <text evidence="11">The sequence shown here is derived from an EMBL/GenBank/DDBJ whole genome shotgun (WGS) entry which is preliminary data.</text>
</comment>
<dbReference type="EMBL" id="RQTK01000053">
    <property type="protein sequence ID" value="RUS89516.1"/>
    <property type="molecule type" value="Genomic_DNA"/>
</dbReference>
<comment type="similarity">
    <text evidence="2 9">Belongs to the Mediator complex subunit 6 family.</text>
</comment>
<dbReference type="GO" id="GO:0016592">
    <property type="term" value="C:mediator complex"/>
    <property type="evidence" value="ECO:0007669"/>
    <property type="project" value="InterPro"/>
</dbReference>
<evidence type="ECO:0000256" key="3">
    <source>
        <dbReference type="ARBA" id="ARBA00020634"/>
    </source>
</evidence>